<dbReference type="InterPro" id="IPR005471">
    <property type="entry name" value="Tscrpt_reg_IclR_N"/>
</dbReference>
<organism evidence="7 8">
    <name type="scientific">Cryobacterium lactosi</name>
    <dbReference type="NCBI Taxonomy" id="1259202"/>
    <lineage>
        <taxon>Bacteria</taxon>
        <taxon>Bacillati</taxon>
        <taxon>Actinomycetota</taxon>
        <taxon>Actinomycetes</taxon>
        <taxon>Micrococcales</taxon>
        <taxon>Microbacteriaceae</taxon>
        <taxon>Cryobacterium</taxon>
    </lineage>
</organism>
<dbReference type="GO" id="GO:0003700">
    <property type="term" value="F:DNA-binding transcription factor activity"/>
    <property type="evidence" value="ECO:0007669"/>
    <property type="project" value="TreeGrafter"/>
</dbReference>
<dbReference type="PANTHER" id="PTHR30136:SF35">
    <property type="entry name" value="HTH-TYPE TRANSCRIPTIONAL REGULATOR RV1719"/>
    <property type="match status" value="1"/>
</dbReference>
<evidence type="ECO:0000259" key="5">
    <source>
        <dbReference type="PROSITE" id="PS51077"/>
    </source>
</evidence>
<accession>A0A4R9BPG9</accession>
<keyword evidence="1" id="KW-0805">Transcription regulation</keyword>
<dbReference type="Proteomes" id="UP000298468">
    <property type="component" value="Unassembled WGS sequence"/>
</dbReference>
<evidence type="ECO:0000313" key="7">
    <source>
        <dbReference type="EMBL" id="TFD87261.1"/>
    </source>
</evidence>
<dbReference type="InterPro" id="IPR014757">
    <property type="entry name" value="Tscrpt_reg_IclR_C"/>
</dbReference>
<keyword evidence="3" id="KW-0804">Transcription</keyword>
<feature type="domain" description="HTH iclR-type" evidence="5">
    <location>
        <begin position="42"/>
        <end position="104"/>
    </location>
</feature>
<dbReference type="OrthoDB" id="5242615at2"/>
<evidence type="ECO:0000256" key="2">
    <source>
        <dbReference type="ARBA" id="ARBA00023125"/>
    </source>
</evidence>
<evidence type="ECO:0008006" key="9">
    <source>
        <dbReference type="Google" id="ProtNLM"/>
    </source>
</evidence>
<dbReference type="InterPro" id="IPR036390">
    <property type="entry name" value="WH_DNA-bd_sf"/>
</dbReference>
<proteinExistence type="predicted"/>
<feature type="domain" description="IclR-ED" evidence="6">
    <location>
        <begin position="54"/>
        <end position="254"/>
    </location>
</feature>
<dbReference type="SMART" id="SM00346">
    <property type="entry name" value="HTH_ICLR"/>
    <property type="match status" value="1"/>
</dbReference>
<dbReference type="Gene3D" id="3.30.450.40">
    <property type="match status" value="2"/>
</dbReference>
<feature type="region of interest" description="Disordered" evidence="4">
    <location>
        <begin position="14"/>
        <end position="35"/>
    </location>
</feature>
<evidence type="ECO:0000256" key="1">
    <source>
        <dbReference type="ARBA" id="ARBA00023015"/>
    </source>
</evidence>
<protein>
    <recommendedName>
        <fullName evidence="9">IclR family transcriptional regulator</fullName>
    </recommendedName>
</protein>
<evidence type="ECO:0000256" key="3">
    <source>
        <dbReference type="ARBA" id="ARBA00023163"/>
    </source>
</evidence>
<dbReference type="InterPro" id="IPR050707">
    <property type="entry name" value="HTH_MetabolicPath_Reg"/>
</dbReference>
<dbReference type="PROSITE" id="PS51078">
    <property type="entry name" value="ICLR_ED"/>
    <property type="match status" value="1"/>
</dbReference>
<dbReference type="Pfam" id="PF09339">
    <property type="entry name" value="HTH_IclR"/>
    <property type="match status" value="1"/>
</dbReference>
<sequence>MAARHRRHLRCAGIGGRPRHCSRRGPGRSVSGEAGDLRARQPKAIHSALTVLEEVARCGAGVTARQVSDNLALPRATTYRLLNLLVQDEYLVRMPDLRGFALGRKVAELAKLVAPSRPPEAVRLIVTDLRERIRGGVHLVRYDRDGLAVIDPDPDFPPTLAAAGSRPLHESAMGRLLLAEQRSPAVTEVQELGFARQFDAVSPGSGCLAVPIRDRDGTLVAALCLAAPRARIEQPGEHLVLLRQAALTLAPLLA</sequence>
<keyword evidence="8" id="KW-1185">Reference proteome</keyword>
<evidence type="ECO:0000259" key="6">
    <source>
        <dbReference type="PROSITE" id="PS51078"/>
    </source>
</evidence>
<dbReference type="AlphaFoldDB" id="A0A4R9BPG9"/>
<dbReference type="GO" id="GO:0003677">
    <property type="term" value="F:DNA binding"/>
    <property type="evidence" value="ECO:0007669"/>
    <property type="project" value="UniProtKB-KW"/>
</dbReference>
<dbReference type="Gene3D" id="1.10.10.10">
    <property type="entry name" value="Winged helix-like DNA-binding domain superfamily/Winged helix DNA-binding domain"/>
    <property type="match status" value="1"/>
</dbReference>
<dbReference type="PROSITE" id="PS51077">
    <property type="entry name" value="HTH_ICLR"/>
    <property type="match status" value="1"/>
</dbReference>
<dbReference type="PANTHER" id="PTHR30136">
    <property type="entry name" value="HELIX-TURN-HELIX TRANSCRIPTIONAL REGULATOR, ICLR FAMILY"/>
    <property type="match status" value="1"/>
</dbReference>
<dbReference type="SUPFAM" id="SSF46785">
    <property type="entry name" value="Winged helix' DNA-binding domain"/>
    <property type="match status" value="1"/>
</dbReference>
<dbReference type="InterPro" id="IPR029016">
    <property type="entry name" value="GAF-like_dom_sf"/>
</dbReference>
<feature type="compositionally biased region" description="Basic residues" evidence="4">
    <location>
        <begin position="17"/>
        <end position="26"/>
    </location>
</feature>
<gene>
    <name evidence="7" type="ORF">E3T61_15680</name>
</gene>
<evidence type="ECO:0000313" key="8">
    <source>
        <dbReference type="Proteomes" id="UP000298468"/>
    </source>
</evidence>
<dbReference type="SUPFAM" id="SSF55781">
    <property type="entry name" value="GAF domain-like"/>
    <property type="match status" value="1"/>
</dbReference>
<name>A0A4R9BPG9_9MICO</name>
<comment type="caution">
    <text evidence="7">The sequence shown here is derived from an EMBL/GenBank/DDBJ whole genome shotgun (WGS) entry which is preliminary data.</text>
</comment>
<evidence type="ECO:0000256" key="4">
    <source>
        <dbReference type="SAM" id="MobiDB-lite"/>
    </source>
</evidence>
<keyword evidence="2" id="KW-0238">DNA-binding</keyword>
<dbReference type="EMBL" id="SOHM01000031">
    <property type="protein sequence ID" value="TFD87261.1"/>
    <property type="molecule type" value="Genomic_DNA"/>
</dbReference>
<reference evidence="7 8" key="1">
    <citation type="submission" date="2019-03" db="EMBL/GenBank/DDBJ databases">
        <title>Genomics of glacier-inhabiting Cryobacterium strains.</title>
        <authorList>
            <person name="Liu Q."/>
            <person name="Xin Y.-H."/>
        </authorList>
    </citation>
    <scope>NUCLEOTIDE SEQUENCE [LARGE SCALE GENOMIC DNA]</scope>
    <source>
        <strain evidence="7 8">Sr59</strain>
    </source>
</reference>
<dbReference type="InterPro" id="IPR036388">
    <property type="entry name" value="WH-like_DNA-bd_sf"/>
</dbReference>
<dbReference type="GO" id="GO:0045892">
    <property type="term" value="P:negative regulation of DNA-templated transcription"/>
    <property type="evidence" value="ECO:0007669"/>
    <property type="project" value="TreeGrafter"/>
</dbReference>